<proteinExistence type="predicted"/>
<sequence>MVGEIVVHRNAARGAAQFHAALHTPESGERGAGCVGEHPGVVRRGDGRQGVAAVVRPGLVPVHRAHALAAQQHVEALLAALRGPALRIIEARHLAPVAARQHALQSPGAGIDHELAAARHGAHQVVELGLDRGQIGEDVGVVVFEVVQHCGARTIVDELGALVEKRGVVLIGLDDKKIGTQPCGCTEIERHAADQEAGVHSGLVEDVRQHRGGRGLAVRTGDRQRPAPAQHMLGQPLRPAHIRLPGVEYGFHQRIAARHHIADHPQVGLECELIGAVAFDQLDAESFELGAHRRIDLRVAAGDAMPRLFGQRGDSAHEGAANPEDVNMHDGGGF</sequence>
<protein>
    <submittedName>
        <fullName evidence="2">Uncharacterized protein</fullName>
    </submittedName>
</protein>
<accession>A0A1J5Q8F3</accession>
<organism evidence="2">
    <name type="scientific">mine drainage metagenome</name>
    <dbReference type="NCBI Taxonomy" id="410659"/>
    <lineage>
        <taxon>unclassified sequences</taxon>
        <taxon>metagenomes</taxon>
        <taxon>ecological metagenomes</taxon>
    </lineage>
</organism>
<evidence type="ECO:0000313" key="2">
    <source>
        <dbReference type="EMBL" id="OIQ73771.1"/>
    </source>
</evidence>
<feature type="region of interest" description="Disordered" evidence="1">
    <location>
        <begin position="311"/>
        <end position="334"/>
    </location>
</feature>
<name>A0A1J5Q8F3_9ZZZZ</name>
<comment type="caution">
    <text evidence="2">The sequence shown here is derived from an EMBL/GenBank/DDBJ whole genome shotgun (WGS) entry which is preliminary data.</text>
</comment>
<evidence type="ECO:0000256" key="1">
    <source>
        <dbReference type="SAM" id="MobiDB-lite"/>
    </source>
</evidence>
<dbReference type="AlphaFoldDB" id="A0A1J5Q8F3"/>
<dbReference type="EMBL" id="MLJW01002741">
    <property type="protein sequence ID" value="OIQ73771.1"/>
    <property type="molecule type" value="Genomic_DNA"/>
</dbReference>
<gene>
    <name evidence="2" type="ORF">GALL_445910</name>
</gene>
<reference evidence="2" key="1">
    <citation type="submission" date="2016-10" db="EMBL/GenBank/DDBJ databases">
        <title>Sequence of Gallionella enrichment culture.</title>
        <authorList>
            <person name="Poehlein A."/>
            <person name="Muehling M."/>
            <person name="Daniel R."/>
        </authorList>
    </citation>
    <scope>NUCLEOTIDE SEQUENCE</scope>
</reference>